<dbReference type="Proteomes" id="UP001202328">
    <property type="component" value="Unassembled WGS sequence"/>
</dbReference>
<keyword evidence="2" id="KW-1185">Reference proteome</keyword>
<comment type="caution">
    <text evidence="1">The sequence shown here is derived from an EMBL/GenBank/DDBJ whole genome shotgun (WGS) entry which is preliminary data.</text>
</comment>
<dbReference type="EMBL" id="JAJJMB010000061">
    <property type="protein sequence ID" value="KAI3963388.1"/>
    <property type="molecule type" value="Genomic_DNA"/>
</dbReference>
<proteinExistence type="predicted"/>
<name>A0AAD4XZ65_9MAGN</name>
<evidence type="ECO:0000313" key="1">
    <source>
        <dbReference type="EMBL" id="KAI3963388.1"/>
    </source>
</evidence>
<protein>
    <submittedName>
        <fullName evidence="1">Uncharacterized protein</fullName>
    </submittedName>
</protein>
<evidence type="ECO:0000313" key="2">
    <source>
        <dbReference type="Proteomes" id="UP001202328"/>
    </source>
</evidence>
<organism evidence="1 2">
    <name type="scientific">Papaver atlanticum</name>
    <dbReference type="NCBI Taxonomy" id="357466"/>
    <lineage>
        <taxon>Eukaryota</taxon>
        <taxon>Viridiplantae</taxon>
        <taxon>Streptophyta</taxon>
        <taxon>Embryophyta</taxon>
        <taxon>Tracheophyta</taxon>
        <taxon>Spermatophyta</taxon>
        <taxon>Magnoliopsida</taxon>
        <taxon>Ranunculales</taxon>
        <taxon>Papaveraceae</taxon>
        <taxon>Papaveroideae</taxon>
        <taxon>Papaver</taxon>
    </lineage>
</organism>
<accession>A0AAD4XZ65</accession>
<sequence length="81" mass="9398">MTSTSNNSCLFFCCPRFRVVQDNSLYTLVYTGLITKTTWTIRFTPWYTPGRNDFDYTNNDYFFSVSGCVLPDLSAPLKIRD</sequence>
<gene>
    <name evidence="1" type="ORF">MKW98_022810</name>
</gene>
<dbReference type="AlphaFoldDB" id="A0AAD4XZ65"/>
<reference evidence="1" key="1">
    <citation type="submission" date="2022-04" db="EMBL/GenBank/DDBJ databases">
        <title>A functionally conserved STORR gene fusion in Papaver species that diverged 16.8 million years ago.</title>
        <authorList>
            <person name="Catania T."/>
        </authorList>
    </citation>
    <scope>NUCLEOTIDE SEQUENCE</scope>
    <source>
        <strain evidence="1">S-188037</strain>
    </source>
</reference>